<feature type="transmembrane region" description="Helical" evidence="7">
    <location>
        <begin position="53"/>
        <end position="73"/>
    </location>
</feature>
<dbReference type="PANTHER" id="PTHR42718">
    <property type="entry name" value="MAJOR FACILITATOR SUPERFAMILY MULTIDRUG TRANSPORTER MFSC"/>
    <property type="match status" value="1"/>
</dbReference>
<evidence type="ECO:0000259" key="8">
    <source>
        <dbReference type="PROSITE" id="PS50850"/>
    </source>
</evidence>
<feature type="transmembrane region" description="Helical" evidence="7">
    <location>
        <begin position="111"/>
        <end position="131"/>
    </location>
</feature>
<gene>
    <name evidence="9" type="ORF">MOO46_00495</name>
</gene>
<feature type="transmembrane region" description="Helical" evidence="7">
    <location>
        <begin position="226"/>
        <end position="247"/>
    </location>
</feature>
<dbReference type="InterPro" id="IPR020846">
    <property type="entry name" value="MFS_dom"/>
</dbReference>
<feature type="transmembrane region" description="Helical" evidence="7">
    <location>
        <begin position="138"/>
        <end position="164"/>
    </location>
</feature>
<dbReference type="InterPro" id="IPR004638">
    <property type="entry name" value="EmrB-like"/>
</dbReference>
<keyword evidence="4 7" id="KW-0812">Transmembrane</keyword>
<dbReference type="CDD" id="cd17503">
    <property type="entry name" value="MFS_LmrB_MDR_like"/>
    <property type="match status" value="1"/>
</dbReference>
<dbReference type="EMBL" id="CP093362">
    <property type="protein sequence ID" value="UQS85119.1"/>
    <property type="molecule type" value="Genomic_DNA"/>
</dbReference>
<feature type="transmembrane region" description="Helical" evidence="7">
    <location>
        <begin position="200"/>
        <end position="220"/>
    </location>
</feature>
<dbReference type="Gene3D" id="1.20.1250.20">
    <property type="entry name" value="MFS general substrate transporter like domains"/>
    <property type="match status" value="1"/>
</dbReference>
<dbReference type="Pfam" id="PF07690">
    <property type="entry name" value="MFS_1"/>
    <property type="match status" value="1"/>
</dbReference>
<evidence type="ECO:0000313" key="10">
    <source>
        <dbReference type="Proteomes" id="UP000831859"/>
    </source>
</evidence>
<evidence type="ECO:0000256" key="5">
    <source>
        <dbReference type="ARBA" id="ARBA00022989"/>
    </source>
</evidence>
<evidence type="ECO:0000256" key="1">
    <source>
        <dbReference type="ARBA" id="ARBA00004651"/>
    </source>
</evidence>
<reference evidence="9 10" key="1">
    <citation type="journal article" date="2022" name="Int. J. Syst. Evol. Microbiol.">
        <title>Apilactobacillus apisilvae sp. nov., Nicolia spurrieriana gen. nov. sp. nov., Bombilactobacillus folatiphilus sp. nov. and Bombilactobacillus thymidiniphilus sp. nov., four new lactic acid bacterial isolates from stingless bees Tetragonula carbonaria and Austroplebeia australis.</title>
        <authorList>
            <person name="Oliphant S.A."/>
            <person name="Watson-Haigh N.S."/>
            <person name="Sumby K.M."/>
            <person name="Gardner J."/>
            <person name="Groom S."/>
            <person name="Jiranek V."/>
        </authorList>
    </citation>
    <scope>NUCLEOTIDE SEQUENCE [LARGE SCALE GENOMIC DNA]</scope>
    <source>
        <strain evidence="9 10">SG5_A10</strain>
    </source>
</reference>
<keyword evidence="3" id="KW-1003">Cell membrane</keyword>
<dbReference type="InterPro" id="IPR011701">
    <property type="entry name" value="MFS"/>
</dbReference>
<evidence type="ECO:0000256" key="2">
    <source>
        <dbReference type="ARBA" id="ARBA00022448"/>
    </source>
</evidence>
<feature type="transmembrane region" description="Helical" evidence="7">
    <location>
        <begin position="442"/>
        <end position="461"/>
    </location>
</feature>
<dbReference type="Gene3D" id="1.20.1720.10">
    <property type="entry name" value="Multidrug resistance protein D"/>
    <property type="match status" value="1"/>
</dbReference>
<organism evidence="9 10">
    <name type="scientific">Apilactobacillus apisilvae</name>
    <dbReference type="NCBI Taxonomy" id="2923364"/>
    <lineage>
        <taxon>Bacteria</taxon>
        <taxon>Bacillati</taxon>
        <taxon>Bacillota</taxon>
        <taxon>Bacilli</taxon>
        <taxon>Lactobacillales</taxon>
        <taxon>Lactobacillaceae</taxon>
        <taxon>Apilactobacillus</taxon>
    </lineage>
</organism>
<evidence type="ECO:0000256" key="7">
    <source>
        <dbReference type="SAM" id="Phobius"/>
    </source>
</evidence>
<keyword evidence="2" id="KW-0813">Transport</keyword>
<evidence type="ECO:0000256" key="6">
    <source>
        <dbReference type="ARBA" id="ARBA00023136"/>
    </source>
</evidence>
<keyword evidence="10" id="KW-1185">Reference proteome</keyword>
<dbReference type="SUPFAM" id="SSF103473">
    <property type="entry name" value="MFS general substrate transporter"/>
    <property type="match status" value="1"/>
</dbReference>
<sequence length="467" mass="50887">MIELENITTSVRNKMMSVILFGSFMALLAETLFNNALTGIMHSFDINQSTVQWLSTGYLLVVGLMIPMSSWVFNNFKTKNSYLFMIFTFLIGSLIGWFAPNFSVLLVGRLIQAIAAGLLMPFIQNIILMLFPPEKRGLALGITGLVIALGPTVGPTLSGIILEYFGWRDLFALLATISVIVIILGIFFTKNINTVKKSKLDILSLLMSILGFGGLLYAFSEIGNTGTFNLSVVITGIIGIVSILVFIYRQSHLEKPLININIFKNHVFNLTTLISTLSNIAMVGIELIMPLYLQNTRTVSALETGLVMMPGAILMGIFNPLSGAIYDKIGVRKISIIGFSFILVGTIPMLWFGANSNLIEIICSYSIRMIGVALVMMNSFTDGINSLDSKYTTDGNAASSTIRQVGGSLGTVLSMTFVTLGFNSVITSSGNKVIAFSNGYHFGFILMFVVAILGLLLSFLLPKINKD</sequence>
<evidence type="ECO:0000256" key="4">
    <source>
        <dbReference type="ARBA" id="ARBA00022692"/>
    </source>
</evidence>
<feature type="transmembrane region" description="Helical" evidence="7">
    <location>
        <begin position="358"/>
        <end position="380"/>
    </location>
</feature>
<feature type="transmembrane region" description="Helical" evidence="7">
    <location>
        <begin position="334"/>
        <end position="352"/>
    </location>
</feature>
<dbReference type="PANTHER" id="PTHR42718:SF24">
    <property type="entry name" value="MAJOR FACILITATOR SUPERFAMILY (MFS) PROFILE DOMAIN-CONTAINING PROTEIN"/>
    <property type="match status" value="1"/>
</dbReference>
<feature type="transmembrane region" description="Helical" evidence="7">
    <location>
        <begin position="170"/>
        <end position="188"/>
    </location>
</feature>
<feature type="transmembrane region" description="Helical" evidence="7">
    <location>
        <begin position="15"/>
        <end position="33"/>
    </location>
</feature>
<feature type="transmembrane region" description="Helical" evidence="7">
    <location>
        <begin position="305"/>
        <end position="322"/>
    </location>
</feature>
<protein>
    <submittedName>
        <fullName evidence="9">DHA2 family efflux MFS transporter permease subunit</fullName>
    </submittedName>
</protein>
<keyword evidence="6 7" id="KW-0472">Membrane</keyword>
<feature type="domain" description="Major facilitator superfamily (MFS) profile" evidence="8">
    <location>
        <begin position="15"/>
        <end position="466"/>
    </location>
</feature>
<name>A0ABY4PI17_9LACO</name>
<dbReference type="InterPro" id="IPR036259">
    <property type="entry name" value="MFS_trans_sf"/>
</dbReference>
<feature type="transmembrane region" description="Helical" evidence="7">
    <location>
        <begin position="401"/>
        <end position="422"/>
    </location>
</feature>
<feature type="transmembrane region" description="Helical" evidence="7">
    <location>
        <begin position="267"/>
        <end position="293"/>
    </location>
</feature>
<keyword evidence="5 7" id="KW-1133">Transmembrane helix</keyword>
<dbReference type="PRINTS" id="PR01036">
    <property type="entry name" value="TCRTETB"/>
</dbReference>
<dbReference type="Proteomes" id="UP000831859">
    <property type="component" value="Chromosome"/>
</dbReference>
<evidence type="ECO:0000313" key="9">
    <source>
        <dbReference type="EMBL" id="UQS85119.1"/>
    </source>
</evidence>
<dbReference type="PROSITE" id="PS50850">
    <property type="entry name" value="MFS"/>
    <property type="match status" value="1"/>
</dbReference>
<comment type="subcellular location">
    <subcellularLocation>
        <location evidence="1">Cell membrane</location>
        <topology evidence="1">Multi-pass membrane protein</topology>
    </subcellularLocation>
</comment>
<proteinExistence type="predicted"/>
<feature type="transmembrane region" description="Helical" evidence="7">
    <location>
        <begin position="80"/>
        <end position="99"/>
    </location>
</feature>
<dbReference type="RefSeq" id="WP_249511098.1">
    <property type="nucleotide sequence ID" value="NZ_CP093362.1"/>
</dbReference>
<evidence type="ECO:0000256" key="3">
    <source>
        <dbReference type="ARBA" id="ARBA00022475"/>
    </source>
</evidence>
<dbReference type="NCBIfam" id="TIGR00711">
    <property type="entry name" value="efflux_EmrB"/>
    <property type="match status" value="1"/>
</dbReference>
<accession>A0ABY4PI17</accession>